<keyword evidence="1" id="KW-0812">Transmembrane</keyword>
<dbReference type="Proteomes" id="UP000261540">
    <property type="component" value="Unplaced"/>
</dbReference>
<organism evidence="4 5">
    <name type="scientific">Paramormyrops kingsleyae</name>
    <dbReference type="NCBI Taxonomy" id="1676925"/>
    <lineage>
        <taxon>Eukaryota</taxon>
        <taxon>Metazoa</taxon>
        <taxon>Chordata</taxon>
        <taxon>Craniata</taxon>
        <taxon>Vertebrata</taxon>
        <taxon>Euteleostomi</taxon>
        <taxon>Actinopterygii</taxon>
        <taxon>Neopterygii</taxon>
        <taxon>Teleostei</taxon>
        <taxon>Osteoglossocephala</taxon>
        <taxon>Osteoglossomorpha</taxon>
        <taxon>Osteoglossiformes</taxon>
        <taxon>Mormyridae</taxon>
        <taxon>Paramormyrops</taxon>
    </lineage>
</organism>
<dbReference type="PROSITE" id="PS50835">
    <property type="entry name" value="IG_LIKE"/>
    <property type="match status" value="2"/>
</dbReference>
<dbReference type="GO" id="GO:0042110">
    <property type="term" value="P:T cell activation"/>
    <property type="evidence" value="ECO:0007669"/>
    <property type="project" value="TreeGrafter"/>
</dbReference>
<dbReference type="SUPFAM" id="SSF48726">
    <property type="entry name" value="Immunoglobulin"/>
    <property type="match status" value="1"/>
</dbReference>
<feature type="signal peptide" evidence="2">
    <location>
        <begin position="1"/>
        <end position="24"/>
    </location>
</feature>
<dbReference type="PANTHER" id="PTHR11422">
    <property type="entry name" value="T-CELL SURFACE GLYCOPROTEIN CD4"/>
    <property type="match status" value="1"/>
</dbReference>
<dbReference type="GO" id="GO:0035723">
    <property type="term" value="P:interleukin-15-mediated signaling pathway"/>
    <property type="evidence" value="ECO:0007669"/>
    <property type="project" value="TreeGrafter"/>
</dbReference>
<dbReference type="GeneTree" id="ENSGT00390000001745"/>
<dbReference type="GO" id="GO:0009897">
    <property type="term" value="C:external side of plasma membrane"/>
    <property type="evidence" value="ECO:0007669"/>
    <property type="project" value="TreeGrafter"/>
</dbReference>
<protein>
    <submittedName>
        <fullName evidence="4">Diverse immunoglobulin domain-containing protein 3.3</fullName>
    </submittedName>
</protein>
<dbReference type="PANTHER" id="PTHR11422:SF5">
    <property type="entry name" value="DIVERSE IMMUNOGLOBULIN DOMAIN-CONTAINING PROTEIN 1.1 ISOFORM X1-RELATED"/>
    <property type="match status" value="1"/>
</dbReference>
<feature type="domain" description="Ig-like" evidence="3">
    <location>
        <begin position="122"/>
        <end position="223"/>
    </location>
</feature>
<evidence type="ECO:0000256" key="1">
    <source>
        <dbReference type="SAM" id="Phobius"/>
    </source>
</evidence>
<dbReference type="Ensembl" id="ENSPKIT00000032093.1">
    <property type="protein sequence ID" value="ENSPKIP00000008021.1"/>
    <property type="gene ID" value="ENSPKIG00000023690.1"/>
</dbReference>
<dbReference type="GO" id="GO:0045121">
    <property type="term" value="C:membrane raft"/>
    <property type="evidence" value="ECO:0007669"/>
    <property type="project" value="TreeGrafter"/>
</dbReference>
<keyword evidence="5" id="KW-1185">Reference proteome</keyword>
<evidence type="ECO:0000259" key="3">
    <source>
        <dbReference type="PROSITE" id="PS50835"/>
    </source>
</evidence>
<sequence>MTNCHQSLFPLCVLFLFPLPGVSAVLTAVNSGTADNVTLSCKNVIEPDCSSTTWLYNTYRFTDTIELVTLGKIKDSHMNEKIRLGPDCSLHIHNVSTADTGSYTCRQFISGTQHEHDALVYLSILTVVPVTNLMPGSNMTLQCLLYTYHNPGQCNNHQSNSLTLRWVSDTDTDLQGDPRYQIHTSSCNSTLTTELQWTDNNRKWGCQLTDKGEVKVSQSYTITFPGNNLTSMQPLTAIPVTHSPFSTTVKQPTTNVIGIMSGVAVFAAVCVAVVVLVIVRRRTGETQYC</sequence>
<proteinExistence type="predicted"/>
<feature type="chain" id="PRO_5017477819" evidence="2">
    <location>
        <begin position="25"/>
        <end position="289"/>
    </location>
</feature>
<dbReference type="InterPro" id="IPR013783">
    <property type="entry name" value="Ig-like_fold"/>
</dbReference>
<keyword evidence="1" id="KW-1133">Transmembrane helix</keyword>
<dbReference type="GO" id="GO:1990782">
    <property type="term" value="F:protein tyrosine kinase binding"/>
    <property type="evidence" value="ECO:0007669"/>
    <property type="project" value="TreeGrafter"/>
</dbReference>
<accession>A0A3B3QRJ2</accession>
<dbReference type="AlphaFoldDB" id="A0A3B3QRJ2"/>
<dbReference type="InterPro" id="IPR003599">
    <property type="entry name" value="Ig_sub"/>
</dbReference>
<keyword evidence="1" id="KW-0472">Membrane</keyword>
<dbReference type="SMART" id="SM00409">
    <property type="entry name" value="IG"/>
    <property type="match status" value="1"/>
</dbReference>
<keyword evidence="2" id="KW-0732">Signal</keyword>
<evidence type="ECO:0000313" key="5">
    <source>
        <dbReference type="Proteomes" id="UP000261540"/>
    </source>
</evidence>
<feature type="transmembrane region" description="Helical" evidence="1">
    <location>
        <begin position="256"/>
        <end position="279"/>
    </location>
</feature>
<dbReference type="GO" id="GO:0042289">
    <property type="term" value="F:MHC class II protein binding"/>
    <property type="evidence" value="ECO:0007669"/>
    <property type="project" value="TreeGrafter"/>
</dbReference>
<reference evidence="4" key="1">
    <citation type="submission" date="2025-08" db="UniProtKB">
        <authorList>
            <consortium name="Ensembl"/>
        </authorList>
    </citation>
    <scope>IDENTIFICATION</scope>
</reference>
<evidence type="ECO:0000313" key="4">
    <source>
        <dbReference type="Ensembl" id="ENSPKIP00000008021.1"/>
    </source>
</evidence>
<evidence type="ECO:0000256" key="2">
    <source>
        <dbReference type="SAM" id="SignalP"/>
    </source>
</evidence>
<name>A0A3B3QRJ2_9TELE</name>
<dbReference type="Gene3D" id="2.60.40.10">
    <property type="entry name" value="Immunoglobulins"/>
    <property type="match status" value="1"/>
</dbReference>
<dbReference type="InterPro" id="IPR036179">
    <property type="entry name" value="Ig-like_dom_sf"/>
</dbReference>
<dbReference type="InterPro" id="IPR007110">
    <property type="entry name" value="Ig-like_dom"/>
</dbReference>
<feature type="domain" description="Ig-like" evidence="3">
    <location>
        <begin position="20"/>
        <end position="106"/>
    </location>
</feature>
<reference evidence="4" key="2">
    <citation type="submission" date="2025-09" db="UniProtKB">
        <authorList>
            <consortium name="Ensembl"/>
        </authorList>
    </citation>
    <scope>IDENTIFICATION</scope>
</reference>
<dbReference type="GO" id="GO:0070374">
    <property type="term" value="P:positive regulation of ERK1 and ERK2 cascade"/>
    <property type="evidence" value="ECO:0007669"/>
    <property type="project" value="TreeGrafter"/>
</dbReference>